<keyword evidence="4 7" id="KW-1133">Transmembrane helix</keyword>
<evidence type="ECO:0000256" key="4">
    <source>
        <dbReference type="ARBA" id="ARBA00022989"/>
    </source>
</evidence>
<evidence type="ECO:0000259" key="8">
    <source>
        <dbReference type="Pfam" id="PF02687"/>
    </source>
</evidence>
<accession>A0ABY1M3G9</accession>
<keyword evidence="10" id="KW-1185">Reference proteome</keyword>
<feature type="transmembrane region" description="Helical" evidence="7">
    <location>
        <begin position="291"/>
        <end position="314"/>
    </location>
</feature>
<feature type="transmembrane region" description="Helical" evidence="7">
    <location>
        <begin position="343"/>
        <end position="364"/>
    </location>
</feature>
<dbReference type="RefSeq" id="WP_016310792.1">
    <property type="nucleotide sequence ID" value="NZ_FXAE01000080.1"/>
</dbReference>
<keyword evidence="2" id="KW-1003">Cell membrane</keyword>
<proteinExistence type="inferred from homology"/>
<protein>
    <submittedName>
        <fullName evidence="9">ABC transport system permease protein</fullName>
    </submittedName>
</protein>
<evidence type="ECO:0000256" key="7">
    <source>
        <dbReference type="SAM" id="Phobius"/>
    </source>
</evidence>
<dbReference type="EMBL" id="FXAE01000080">
    <property type="protein sequence ID" value="SMF68283.1"/>
    <property type="molecule type" value="Genomic_DNA"/>
</dbReference>
<dbReference type="PANTHER" id="PTHR30572:SF4">
    <property type="entry name" value="ABC TRANSPORTER PERMEASE YTRF"/>
    <property type="match status" value="1"/>
</dbReference>
<dbReference type="GeneID" id="43343249"/>
<keyword evidence="3 7" id="KW-0812">Transmembrane</keyword>
<evidence type="ECO:0000313" key="9">
    <source>
        <dbReference type="EMBL" id="SMF68283.1"/>
    </source>
</evidence>
<evidence type="ECO:0000256" key="3">
    <source>
        <dbReference type="ARBA" id="ARBA00022692"/>
    </source>
</evidence>
<evidence type="ECO:0000313" key="10">
    <source>
        <dbReference type="Proteomes" id="UP000192939"/>
    </source>
</evidence>
<sequence>MIRIKAAVRALRNRWFLTLLLLIQFTYGLSTITSSGNIFYNFYYLLHHSLLELESTYLVVPGKNFGTTEVERWKYNKDQIAELYRHLDQNPDVLAYGTYYQSIVLLNDTNRSIAPQLLEGLTRDNSGLQAPYIESIVIDKNYYTLLGLKLREGQGLLPQDFERTGQQQVNVLVGSYFKKYYKLGDLINEQYRINGFLPDKYIVNNNTTNTYLNLDKAMLVPMPNDQSSNYDSMYTRLFLGTVLKLRKDADLYQLSQTLRLPESKVDIHLKSLEEDVRANIRSSVHAQIPQLILAGSFLLFSVISIALATIISILSRKREFGIKLAVGESVRGIWGQIILENSIIALVGTGLSLSYFVLKFQRLLQQFSEYDMASVLSFRFNAPIFLLIIIILLFIIVSSSCIVYPFIRKQEIKSLIGGME</sequence>
<gene>
    <name evidence="9" type="ORF">SAMN02744124_04339</name>
</gene>
<evidence type="ECO:0000256" key="1">
    <source>
        <dbReference type="ARBA" id="ARBA00004651"/>
    </source>
</evidence>
<evidence type="ECO:0000256" key="2">
    <source>
        <dbReference type="ARBA" id="ARBA00022475"/>
    </source>
</evidence>
<feature type="transmembrane region" description="Helical" evidence="7">
    <location>
        <begin position="384"/>
        <end position="407"/>
    </location>
</feature>
<dbReference type="PANTHER" id="PTHR30572">
    <property type="entry name" value="MEMBRANE COMPONENT OF TRANSPORTER-RELATED"/>
    <property type="match status" value="1"/>
</dbReference>
<feature type="domain" description="ABC3 transporter permease C-terminal" evidence="8">
    <location>
        <begin position="292"/>
        <end position="411"/>
    </location>
</feature>
<keyword evidence="5 7" id="KW-0472">Membrane</keyword>
<evidence type="ECO:0000256" key="6">
    <source>
        <dbReference type="ARBA" id="ARBA00038076"/>
    </source>
</evidence>
<dbReference type="Pfam" id="PF02687">
    <property type="entry name" value="FtsX"/>
    <property type="match status" value="1"/>
</dbReference>
<reference evidence="9 10" key="1">
    <citation type="submission" date="2017-04" db="EMBL/GenBank/DDBJ databases">
        <authorList>
            <person name="Varghese N."/>
            <person name="Submissions S."/>
        </authorList>
    </citation>
    <scope>NUCLEOTIDE SEQUENCE [LARGE SCALE GENOMIC DNA]</scope>
    <source>
        <strain evidence="9 10">J12</strain>
    </source>
</reference>
<organism evidence="9 10">
    <name type="scientific">Paenibacillus barengoltzii J12</name>
    <dbReference type="NCBI Taxonomy" id="935846"/>
    <lineage>
        <taxon>Bacteria</taxon>
        <taxon>Bacillati</taxon>
        <taxon>Bacillota</taxon>
        <taxon>Bacilli</taxon>
        <taxon>Bacillales</taxon>
        <taxon>Paenibacillaceae</taxon>
        <taxon>Paenibacillus</taxon>
    </lineage>
</organism>
<dbReference type="Proteomes" id="UP000192939">
    <property type="component" value="Unassembled WGS sequence"/>
</dbReference>
<comment type="similarity">
    <text evidence="6">Belongs to the ABC-4 integral membrane protein family.</text>
</comment>
<comment type="caution">
    <text evidence="9">The sequence shown here is derived from an EMBL/GenBank/DDBJ whole genome shotgun (WGS) entry which is preliminary data.</text>
</comment>
<evidence type="ECO:0000256" key="5">
    <source>
        <dbReference type="ARBA" id="ARBA00023136"/>
    </source>
</evidence>
<name>A0ABY1M3G9_9BACL</name>
<dbReference type="InterPro" id="IPR003838">
    <property type="entry name" value="ABC3_permease_C"/>
</dbReference>
<comment type="subcellular location">
    <subcellularLocation>
        <location evidence="1">Cell membrane</location>
        <topology evidence="1">Multi-pass membrane protein</topology>
    </subcellularLocation>
</comment>
<dbReference type="InterPro" id="IPR050250">
    <property type="entry name" value="Macrolide_Exporter_MacB"/>
</dbReference>